<accession>A0A7W6MKM2</accession>
<reference evidence="1 2" key="1">
    <citation type="submission" date="2020-08" db="EMBL/GenBank/DDBJ databases">
        <title>Genomic Encyclopedia of Type Strains, Phase IV (KMG-IV): sequencing the most valuable type-strain genomes for metagenomic binning, comparative biology and taxonomic classification.</title>
        <authorList>
            <person name="Goeker M."/>
        </authorList>
    </citation>
    <scope>NUCLEOTIDE SEQUENCE [LARGE SCALE GENOMIC DNA]</scope>
    <source>
        <strain evidence="1 2">DSM 102238</strain>
    </source>
</reference>
<proteinExistence type="predicted"/>
<dbReference type="Proteomes" id="UP000542776">
    <property type="component" value="Unassembled WGS sequence"/>
</dbReference>
<name>A0A7W6MKM2_9HYPH</name>
<comment type="caution">
    <text evidence="1">The sequence shown here is derived from an EMBL/GenBank/DDBJ whole genome shotgun (WGS) entry which is preliminary data.</text>
</comment>
<evidence type="ECO:0000313" key="2">
    <source>
        <dbReference type="Proteomes" id="UP000542776"/>
    </source>
</evidence>
<dbReference type="EMBL" id="JACIEK010000008">
    <property type="protein sequence ID" value="MBB3999103.1"/>
    <property type="molecule type" value="Genomic_DNA"/>
</dbReference>
<gene>
    <name evidence="1" type="ORF">GGR04_002962</name>
</gene>
<organism evidence="1 2">
    <name type="scientific">Aureimonas pseudogalii</name>
    <dbReference type="NCBI Taxonomy" id="1744844"/>
    <lineage>
        <taxon>Bacteria</taxon>
        <taxon>Pseudomonadati</taxon>
        <taxon>Pseudomonadota</taxon>
        <taxon>Alphaproteobacteria</taxon>
        <taxon>Hyphomicrobiales</taxon>
        <taxon>Aurantimonadaceae</taxon>
        <taxon>Aureimonas</taxon>
    </lineage>
</organism>
<evidence type="ECO:0000313" key="1">
    <source>
        <dbReference type="EMBL" id="MBB3999103.1"/>
    </source>
</evidence>
<protein>
    <submittedName>
        <fullName evidence="1">Uncharacterized protein</fullName>
    </submittedName>
</protein>
<dbReference type="AlphaFoldDB" id="A0A7W6MKM2"/>
<dbReference type="RefSeq" id="WP_183200663.1">
    <property type="nucleotide sequence ID" value="NZ_JACIEK010000008.1"/>
</dbReference>
<keyword evidence="2" id="KW-1185">Reference proteome</keyword>
<sequence>MPASHRISQAPPVQSDEWLELPDETVGTLLRQLQSDNHAFDSLREALERDFHEVRRGERDPAWLDALA</sequence>